<dbReference type="GO" id="GO:0003677">
    <property type="term" value="F:DNA binding"/>
    <property type="evidence" value="ECO:0007669"/>
    <property type="project" value="UniProtKB-KW"/>
</dbReference>
<dbReference type="SMART" id="SM00354">
    <property type="entry name" value="HTH_LACI"/>
    <property type="match status" value="1"/>
</dbReference>
<evidence type="ECO:0000313" key="6">
    <source>
        <dbReference type="Proteomes" id="UP001431010"/>
    </source>
</evidence>
<proteinExistence type="predicted"/>
<dbReference type="RefSeq" id="WP_231322200.1">
    <property type="nucleotide sequence ID" value="NZ_CP088156.1"/>
</dbReference>
<dbReference type="SUPFAM" id="SSF47413">
    <property type="entry name" value="lambda repressor-like DNA-binding domains"/>
    <property type="match status" value="1"/>
</dbReference>
<accession>A0ABY3RDC9</accession>
<dbReference type="InterPro" id="IPR010982">
    <property type="entry name" value="Lambda_DNA-bd_dom_sf"/>
</dbReference>
<gene>
    <name evidence="5" type="ORF">LQG66_00495</name>
</gene>
<dbReference type="InterPro" id="IPR028082">
    <property type="entry name" value="Peripla_BP_I"/>
</dbReference>
<dbReference type="PANTHER" id="PTHR30146:SF33">
    <property type="entry name" value="TRANSCRIPTIONAL REGULATOR"/>
    <property type="match status" value="1"/>
</dbReference>
<keyword evidence="3" id="KW-0804">Transcription</keyword>
<dbReference type="Pfam" id="PF00356">
    <property type="entry name" value="LacI"/>
    <property type="match status" value="1"/>
</dbReference>
<name>A0ABY3RDC9_9BRAD</name>
<dbReference type="PROSITE" id="PS50932">
    <property type="entry name" value="HTH_LACI_2"/>
    <property type="match status" value="1"/>
</dbReference>
<dbReference type="PROSITE" id="PS00356">
    <property type="entry name" value="HTH_LACI_1"/>
    <property type="match status" value="1"/>
</dbReference>
<keyword evidence="1" id="KW-0805">Transcription regulation</keyword>
<evidence type="ECO:0000256" key="2">
    <source>
        <dbReference type="ARBA" id="ARBA00023125"/>
    </source>
</evidence>
<evidence type="ECO:0000313" key="5">
    <source>
        <dbReference type="EMBL" id="UFZ04841.1"/>
    </source>
</evidence>
<evidence type="ECO:0000259" key="4">
    <source>
        <dbReference type="PROSITE" id="PS50932"/>
    </source>
</evidence>
<dbReference type="Gene3D" id="1.10.260.40">
    <property type="entry name" value="lambda repressor-like DNA-binding domains"/>
    <property type="match status" value="1"/>
</dbReference>
<dbReference type="InterPro" id="IPR000843">
    <property type="entry name" value="HTH_LacI"/>
</dbReference>
<dbReference type="Pfam" id="PF13377">
    <property type="entry name" value="Peripla_BP_3"/>
    <property type="match status" value="1"/>
</dbReference>
<dbReference type="InterPro" id="IPR046335">
    <property type="entry name" value="LacI/GalR-like_sensor"/>
</dbReference>
<feature type="domain" description="HTH lacI-type" evidence="4">
    <location>
        <begin position="7"/>
        <end position="61"/>
    </location>
</feature>
<sequence length="351" mass="37918">MFQKRRTTLEDVARLANVSAITVSRALRRPDMVSVALRKRIDAAVERLAYVPNFAASRLASARTHAIGVVVSSLSNGIFADYLQAIYNTLLPLGFRPVVVSSRYSAEEEEGAIKALLGQNIEALILVGVNQTRAARRVLERSRIPVVQTFELADDPIDLNVGLSQRKGGHAATRFLLDLGHRRIAYLSGQRDDRALARLEGYSEALQEAGLDCTSLVASLPAQATISLGRKLTLDMLAAEAPDAIFCCDDNIALGALFACQQAGLDVPQRMSLIGFNDLEFAAASNPPLSTVLTRRADMGRVASELVLQVIATGKRPRTRQIDLGFEIVARGSTGPRVARPSDGGQTAERD</sequence>
<dbReference type="CDD" id="cd01392">
    <property type="entry name" value="HTH_LacI"/>
    <property type="match status" value="1"/>
</dbReference>
<organism evidence="5 6">
    <name type="scientific">Bradyrhizobium ontarionense</name>
    <dbReference type="NCBI Taxonomy" id="2898149"/>
    <lineage>
        <taxon>Bacteria</taxon>
        <taxon>Pseudomonadati</taxon>
        <taxon>Pseudomonadota</taxon>
        <taxon>Alphaproteobacteria</taxon>
        <taxon>Hyphomicrobiales</taxon>
        <taxon>Nitrobacteraceae</taxon>
        <taxon>Bradyrhizobium</taxon>
    </lineage>
</organism>
<keyword evidence="2 5" id="KW-0238">DNA-binding</keyword>
<dbReference type="Proteomes" id="UP001431010">
    <property type="component" value="Chromosome"/>
</dbReference>
<dbReference type="PANTHER" id="PTHR30146">
    <property type="entry name" value="LACI-RELATED TRANSCRIPTIONAL REPRESSOR"/>
    <property type="match status" value="1"/>
</dbReference>
<evidence type="ECO:0000256" key="3">
    <source>
        <dbReference type="ARBA" id="ARBA00023163"/>
    </source>
</evidence>
<protein>
    <submittedName>
        <fullName evidence="5">LacI family DNA-binding transcriptional regulator</fullName>
    </submittedName>
</protein>
<dbReference type="Gene3D" id="3.40.50.2300">
    <property type="match status" value="2"/>
</dbReference>
<dbReference type="CDD" id="cd01575">
    <property type="entry name" value="PBP1_GntR"/>
    <property type="match status" value="1"/>
</dbReference>
<dbReference type="EMBL" id="CP088156">
    <property type="protein sequence ID" value="UFZ04841.1"/>
    <property type="molecule type" value="Genomic_DNA"/>
</dbReference>
<keyword evidence="6" id="KW-1185">Reference proteome</keyword>
<evidence type="ECO:0000256" key="1">
    <source>
        <dbReference type="ARBA" id="ARBA00023015"/>
    </source>
</evidence>
<reference evidence="5" key="1">
    <citation type="journal article" date="2024" name="Antonie Van Leeuwenhoek">
        <title>Bradyrhizobium ontarionense sp. nov., a novel bacterial symbiont isolated from Aeschynomene indica (Indian jointvetch), harbours photosynthesis, nitrogen fixation and nitrous oxide (N2O) reductase genes.</title>
        <authorList>
            <person name="Bromfield E.S.P."/>
            <person name="Cloutier S."/>
        </authorList>
    </citation>
    <scope>NUCLEOTIDE SEQUENCE</scope>
    <source>
        <strain evidence="5">A19</strain>
    </source>
</reference>
<dbReference type="SUPFAM" id="SSF53822">
    <property type="entry name" value="Periplasmic binding protein-like I"/>
    <property type="match status" value="1"/>
</dbReference>